<dbReference type="RefSeq" id="WP_108403958.1">
    <property type="nucleotide sequence ID" value="NZ_CP026948.1"/>
</dbReference>
<evidence type="ECO:0000313" key="2">
    <source>
        <dbReference type="Proteomes" id="UP000244754"/>
    </source>
</evidence>
<dbReference type="KEGG" id="clia:C3E79_05190"/>
<protein>
    <submittedName>
        <fullName evidence="1">Uncharacterized protein</fullName>
    </submittedName>
</protein>
<dbReference type="OrthoDB" id="4414113at2"/>
<organism evidence="1 2">
    <name type="scientific">Corynebacterium liangguodongii</name>
    <dbReference type="NCBI Taxonomy" id="2079535"/>
    <lineage>
        <taxon>Bacteria</taxon>
        <taxon>Bacillati</taxon>
        <taxon>Actinomycetota</taxon>
        <taxon>Actinomycetes</taxon>
        <taxon>Mycobacteriales</taxon>
        <taxon>Corynebacteriaceae</taxon>
        <taxon>Corynebacterium</taxon>
    </lineage>
</organism>
<gene>
    <name evidence="1" type="ORF">C3E79_05190</name>
</gene>
<name>A0A2S0WDV6_9CORY</name>
<evidence type="ECO:0000313" key="1">
    <source>
        <dbReference type="EMBL" id="AWB83949.1"/>
    </source>
</evidence>
<dbReference type="EMBL" id="CP026948">
    <property type="protein sequence ID" value="AWB83949.1"/>
    <property type="molecule type" value="Genomic_DNA"/>
</dbReference>
<accession>A0A2S0WDV6</accession>
<dbReference type="Proteomes" id="UP000244754">
    <property type="component" value="Chromosome"/>
</dbReference>
<proteinExistence type="predicted"/>
<keyword evidence="2" id="KW-1185">Reference proteome</keyword>
<dbReference type="AlphaFoldDB" id="A0A2S0WDV6"/>
<reference evidence="2" key="1">
    <citation type="submission" date="2018-01" db="EMBL/GenBank/DDBJ databases">
        <authorList>
            <person name="Li J."/>
        </authorList>
    </citation>
    <scope>NUCLEOTIDE SEQUENCE [LARGE SCALE GENOMIC DNA]</scope>
    <source>
        <strain evidence="2">2184</strain>
    </source>
</reference>
<sequence length="625" mass="68274">MEPFAAELGQALGHEIPAHRLVTLDVDPDDGDRIELILRSAYLHGLFVLAGDSGALLDGTGFVFGEVTLHRLSNTLNSSWSQVAPWTIDQAFLDALRAPADAACAVRVTDLAAPSESSAVHGVGMTAYLRADGGFDVEWVRLTGSGHSVDSVRVGTFAEARDLLMQVVDRAPTLGSLPWQPGAVDHGEGISLQSRVQIPLRRLDAVFERPAGTTVTLWDIADVPLTYGTTPEGDYVASARLGPFQVRSKTFGDPLDVLGVVHEYLDGNVEKVYSILDDEKNLLGEDFVTITAMVPPHREEYWLGSSILAFHREAIERVAMGEQRPIDAQMQLFIQSVNNALGHSLILAELEVAEAELVTMMVPIETAGVSIERLINLAREFAVSLVVGGSVVLHNPSRTALEGAHNLPLTLGAESSYVQDWAVTTPTTLLEAFTGFSPALSLRCEESSAVAAGERDTACFADTPDGFTFAVVDSDDRRYTYDKPTPLEAAQLFLAFTEDGDHLKESFQWSHVSEPESEDQPRFVITLPSGSFVGSEENFAALRGMSLSDAGDWLGLRDRKIKGGYFQIDNVGNGRFLVEWGHNLGEDECFQTNRESLAEAFELMELFLRDDRTDFEAVEWTRTVE</sequence>